<dbReference type="AlphaFoldDB" id="A0A9D1S4W0"/>
<dbReference type="PANTHER" id="PTHR11390:SF21">
    <property type="entry name" value="DNA TOPOISOMERASE 3-ALPHA"/>
    <property type="match status" value="1"/>
</dbReference>
<evidence type="ECO:0000259" key="15">
    <source>
        <dbReference type="PROSITE" id="PS52039"/>
    </source>
</evidence>
<comment type="caution">
    <text evidence="16">The sequence shown here is derived from an EMBL/GenBank/DDBJ whole genome shotgun (WGS) entry which is preliminary data.</text>
</comment>
<keyword evidence="5" id="KW-0460">Magnesium</keyword>
<dbReference type="GO" id="GO:0006281">
    <property type="term" value="P:DNA repair"/>
    <property type="evidence" value="ECO:0007669"/>
    <property type="project" value="TreeGrafter"/>
</dbReference>
<dbReference type="InterPro" id="IPR013824">
    <property type="entry name" value="Topo_IA_cen_sub1"/>
</dbReference>
<comment type="similarity">
    <text evidence="2">Belongs to the type IA topoisomerase family.</text>
</comment>
<name>A0A9D1S4W0_9FIRM</name>
<feature type="domain" description="Toprim" evidence="14">
    <location>
        <begin position="3"/>
        <end position="138"/>
    </location>
</feature>
<evidence type="ECO:0000256" key="1">
    <source>
        <dbReference type="ARBA" id="ARBA00000213"/>
    </source>
</evidence>
<dbReference type="SUPFAM" id="SSF56712">
    <property type="entry name" value="Prokaryotic type I DNA topoisomerase"/>
    <property type="match status" value="1"/>
</dbReference>
<evidence type="ECO:0000256" key="9">
    <source>
        <dbReference type="ARBA" id="ARBA00030003"/>
    </source>
</evidence>
<feature type="region of interest" description="Disordered" evidence="13">
    <location>
        <begin position="726"/>
        <end position="832"/>
    </location>
</feature>
<feature type="region of interest" description="Disordered" evidence="13">
    <location>
        <begin position="281"/>
        <end position="304"/>
    </location>
</feature>
<evidence type="ECO:0000313" key="17">
    <source>
        <dbReference type="Proteomes" id="UP000824123"/>
    </source>
</evidence>
<gene>
    <name evidence="16" type="ORF">IAC59_06975</name>
</gene>
<dbReference type="InterPro" id="IPR006171">
    <property type="entry name" value="TOPRIM_dom"/>
</dbReference>
<evidence type="ECO:0000256" key="4">
    <source>
        <dbReference type="ARBA" id="ARBA00022723"/>
    </source>
</evidence>
<dbReference type="GO" id="GO:0043597">
    <property type="term" value="C:cytoplasmic replication fork"/>
    <property type="evidence" value="ECO:0007669"/>
    <property type="project" value="TreeGrafter"/>
</dbReference>
<feature type="region of interest" description="Disordered" evidence="13">
    <location>
        <begin position="474"/>
        <end position="504"/>
    </location>
</feature>
<evidence type="ECO:0000313" key="16">
    <source>
        <dbReference type="EMBL" id="HIU46986.1"/>
    </source>
</evidence>
<keyword evidence="4" id="KW-0479">Metal-binding</keyword>
<evidence type="ECO:0000256" key="8">
    <source>
        <dbReference type="ARBA" id="ARBA00023235"/>
    </source>
</evidence>
<sequence length="832" mass="90960">MTKTLVLAEKPSVARDIARVLGARGGSTAQGFIESDEWVISWALGHLVALCEPDAIDPRFKPWRMDTLPILPESIPLHVLDKTKKQFAVVKKLMHRRDISRVVCATDSGREGELIFRYIYAQAECKKPFDRLWISSMTDEAIREGFAHLRPGSDYENLYQSARCRSEADWLVGMNASRAYSIRFGAWLSVGRVQTPTLALICARDAEIAEFKPEDYFEVQALFGAPLAPDAELPAARASKQSTRRTKLEPASGEYVGTWRGKAPDNPTRIPTSDQAQAIADQVRGQPATVASARRTEQQTPPPQLYDLTSLQRDANRLLGLSAKQTLDTAQSLYERHKLLTYPRTDSRYMTRDMAAQLPRICGALCAPYDAMCAPLRELADPLANRRIFDDARVSDHHAIIPTARRAALESLTAAERAVYDLVTRRFAAAFYPPYRYLKLEIVTRVGEHEFISRGSTPVDLGWKQLYRGVDDDEREPALPNATPGEQRPTLDALPLAKKTQPPKPYTDATLLQAMEGAGRALDDEELREAMRDSGLGTPATRAATIERLLEVGYCERTGKSLRATPKAFKLISVLPEQLRSAETTGRWERALGRIARGEGQVTPDAFLDSIRRFAAFIVDSARSCQQQVEFERQDVAPRRSQVTLLTGVRCPVCGARIQETARAFGCERWREGCRFTLWKDALERDGLPALTATAARKLLKGEDAALGGKLIRLVDGRPRIVGVAPAKASAASSSTGTANAGSAVRTPSSASAPSRAASTRPVATRTGTAKTSSTRTSTSSAAAARTTTARAASTRKPASKATASRASSAGPAEASRSDPDAGRSQARNSAR</sequence>
<dbReference type="EC" id="5.6.2.1" evidence="3"/>
<reference evidence="16" key="2">
    <citation type="journal article" date="2021" name="PeerJ">
        <title>Extensive microbial diversity within the chicken gut microbiome revealed by metagenomics and culture.</title>
        <authorList>
            <person name="Gilroy R."/>
            <person name="Ravi A."/>
            <person name="Getino M."/>
            <person name="Pursley I."/>
            <person name="Horton D.L."/>
            <person name="Alikhan N.F."/>
            <person name="Baker D."/>
            <person name="Gharbi K."/>
            <person name="Hall N."/>
            <person name="Watson M."/>
            <person name="Adriaenssens E.M."/>
            <person name="Foster-Nyarko E."/>
            <person name="Jarju S."/>
            <person name="Secka A."/>
            <person name="Antonio M."/>
            <person name="Oren A."/>
            <person name="Chaudhuri R.R."/>
            <person name="La Ragione R."/>
            <person name="Hildebrand F."/>
            <person name="Pallen M.J."/>
        </authorList>
    </citation>
    <scope>NUCLEOTIDE SEQUENCE</scope>
    <source>
        <strain evidence="16">ChiSxjej2B14-8506</strain>
    </source>
</reference>
<dbReference type="SMART" id="SM00436">
    <property type="entry name" value="TOP1Bc"/>
    <property type="match status" value="1"/>
</dbReference>
<keyword evidence="6" id="KW-0799">Topoisomerase</keyword>
<evidence type="ECO:0000256" key="11">
    <source>
        <dbReference type="ARBA" id="ARBA00032235"/>
    </source>
</evidence>
<dbReference type="GO" id="GO:0006310">
    <property type="term" value="P:DNA recombination"/>
    <property type="evidence" value="ECO:0007669"/>
    <property type="project" value="TreeGrafter"/>
</dbReference>
<reference evidence="16" key="1">
    <citation type="submission" date="2020-10" db="EMBL/GenBank/DDBJ databases">
        <authorList>
            <person name="Gilroy R."/>
        </authorList>
    </citation>
    <scope>NUCLEOTIDE SEQUENCE</scope>
    <source>
        <strain evidence="16">ChiSxjej2B14-8506</strain>
    </source>
</reference>
<organism evidence="16 17">
    <name type="scientific">Candidatus Fimadaptatus faecigallinarum</name>
    <dbReference type="NCBI Taxonomy" id="2840814"/>
    <lineage>
        <taxon>Bacteria</taxon>
        <taxon>Bacillati</taxon>
        <taxon>Bacillota</taxon>
        <taxon>Clostridia</taxon>
        <taxon>Eubacteriales</taxon>
        <taxon>Candidatus Fimadaptatus</taxon>
    </lineage>
</organism>
<dbReference type="Gene3D" id="3.40.50.140">
    <property type="match status" value="1"/>
</dbReference>
<evidence type="ECO:0000256" key="7">
    <source>
        <dbReference type="ARBA" id="ARBA00023125"/>
    </source>
</evidence>
<dbReference type="Proteomes" id="UP000824123">
    <property type="component" value="Unassembled WGS sequence"/>
</dbReference>
<dbReference type="Pfam" id="PF01751">
    <property type="entry name" value="Toprim"/>
    <property type="match status" value="1"/>
</dbReference>
<dbReference type="PANTHER" id="PTHR11390">
    <property type="entry name" value="PROKARYOTIC DNA TOPOISOMERASE"/>
    <property type="match status" value="1"/>
</dbReference>
<dbReference type="SMART" id="SM00493">
    <property type="entry name" value="TOPRIM"/>
    <property type="match status" value="1"/>
</dbReference>
<feature type="domain" description="Topo IA-type catalytic" evidence="15">
    <location>
        <begin position="155"/>
        <end position="617"/>
    </location>
</feature>
<dbReference type="Gene3D" id="1.10.460.10">
    <property type="entry name" value="Topoisomerase I, domain 2"/>
    <property type="match status" value="1"/>
</dbReference>
<dbReference type="GO" id="GO:0003677">
    <property type="term" value="F:DNA binding"/>
    <property type="evidence" value="ECO:0007669"/>
    <property type="project" value="UniProtKB-KW"/>
</dbReference>
<dbReference type="InterPro" id="IPR034144">
    <property type="entry name" value="TOPRIM_TopoIII"/>
</dbReference>
<dbReference type="InterPro" id="IPR013826">
    <property type="entry name" value="Topo_IA_cen_sub3"/>
</dbReference>
<comment type="catalytic activity">
    <reaction evidence="1">
        <text>ATP-independent breakage of single-stranded DNA, followed by passage and rejoining.</text>
        <dbReference type="EC" id="5.6.2.1"/>
    </reaction>
</comment>
<evidence type="ECO:0000256" key="3">
    <source>
        <dbReference type="ARBA" id="ARBA00012891"/>
    </source>
</evidence>
<dbReference type="PROSITE" id="PS52039">
    <property type="entry name" value="TOPO_IA_2"/>
    <property type="match status" value="1"/>
</dbReference>
<dbReference type="CDD" id="cd00186">
    <property type="entry name" value="TOP1Ac"/>
    <property type="match status" value="1"/>
</dbReference>
<dbReference type="InterPro" id="IPR023406">
    <property type="entry name" value="Topo_IA_AS"/>
</dbReference>
<feature type="compositionally biased region" description="Low complexity" evidence="13">
    <location>
        <begin position="726"/>
        <end position="810"/>
    </location>
</feature>
<dbReference type="CDD" id="cd03362">
    <property type="entry name" value="TOPRIM_TopoIA_TopoIII"/>
    <property type="match status" value="1"/>
</dbReference>
<evidence type="ECO:0000256" key="12">
    <source>
        <dbReference type="ARBA" id="ARBA00032877"/>
    </source>
</evidence>
<accession>A0A9D1S4W0</accession>
<evidence type="ECO:0000259" key="14">
    <source>
        <dbReference type="PROSITE" id="PS50880"/>
    </source>
</evidence>
<dbReference type="Gene3D" id="2.70.20.10">
    <property type="entry name" value="Topoisomerase I, domain 3"/>
    <property type="match status" value="1"/>
</dbReference>
<dbReference type="InterPro" id="IPR003602">
    <property type="entry name" value="Topo_IA_DNA-bd_dom"/>
</dbReference>
<keyword evidence="7" id="KW-0238">DNA-binding</keyword>
<dbReference type="Pfam" id="PF01131">
    <property type="entry name" value="Topoisom_bac"/>
    <property type="match status" value="1"/>
</dbReference>
<dbReference type="PRINTS" id="PR00417">
    <property type="entry name" value="PRTPISMRASEI"/>
</dbReference>
<dbReference type="InterPro" id="IPR023405">
    <property type="entry name" value="Topo_IA_core_domain"/>
</dbReference>
<dbReference type="Gene3D" id="1.10.290.10">
    <property type="entry name" value="Topoisomerase I, domain 4"/>
    <property type="match status" value="1"/>
</dbReference>
<dbReference type="GO" id="GO:0003917">
    <property type="term" value="F:DNA topoisomerase type I (single strand cut, ATP-independent) activity"/>
    <property type="evidence" value="ECO:0007669"/>
    <property type="project" value="UniProtKB-EC"/>
</dbReference>
<dbReference type="GO" id="GO:0046872">
    <property type="term" value="F:metal ion binding"/>
    <property type="evidence" value="ECO:0007669"/>
    <property type="project" value="UniProtKB-KW"/>
</dbReference>
<dbReference type="InterPro" id="IPR000380">
    <property type="entry name" value="Topo_IA"/>
</dbReference>
<dbReference type="PROSITE" id="PS00396">
    <property type="entry name" value="TOPO_IA_1"/>
    <property type="match status" value="1"/>
</dbReference>
<dbReference type="InterPro" id="IPR013825">
    <property type="entry name" value="Topo_IA_cen_sub2"/>
</dbReference>
<dbReference type="EMBL" id="DVNK01000041">
    <property type="protein sequence ID" value="HIU46986.1"/>
    <property type="molecule type" value="Genomic_DNA"/>
</dbReference>
<dbReference type="InterPro" id="IPR013497">
    <property type="entry name" value="Topo_IA_cen"/>
</dbReference>
<dbReference type="InterPro" id="IPR005738">
    <property type="entry name" value="TopoIII"/>
</dbReference>
<dbReference type="GO" id="GO:0006265">
    <property type="term" value="P:DNA topological change"/>
    <property type="evidence" value="ECO:0007669"/>
    <property type="project" value="InterPro"/>
</dbReference>
<evidence type="ECO:0000256" key="2">
    <source>
        <dbReference type="ARBA" id="ARBA00009446"/>
    </source>
</evidence>
<evidence type="ECO:0000256" key="6">
    <source>
        <dbReference type="ARBA" id="ARBA00023029"/>
    </source>
</evidence>
<proteinExistence type="inferred from homology"/>
<dbReference type="NCBIfam" id="NF005829">
    <property type="entry name" value="PRK07726.1"/>
    <property type="match status" value="1"/>
</dbReference>
<evidence type="ECO:0000256" key="5">
    <source>
        <dbReference type="ARBA" id="ARBA00022842"/>
    </source>
</evidence>
<evidence type="ECO:0000256" key="13">
    <source>
        <dbReference type="SAM" id="MobiDB-lite"/>
    </source>
</evidence>
<dbReference type="PROSITE" id="PS50880">
    <property type="entry name" value="TOPRIM"/>
    <property type="match status" value="1"/>
</dbReference>
<protein>
    <recommendedName>
        <fullName evidence="3">DNA topoisomerase</fullName>
        <ecNumber evidence="3">5.6.2.1</ecNumber>
    </recommendedName>
    <alternativeName>
        <fullName evidence="12">Omega-protein</fullName>
    </alternativeName>
    <alternativeName>
        <fullName evidence="11">Relaxing enzyme</fullName>
    </alternativeName>
    <alternativeName>
        <fullName evidence="9">Swivelase</fullName>
    </alternativeName>
    <alternativeName>
        <fullName evidence="10">Untwisting enzyme</fullName>
    </alternativeName>
</protein>
<dbReference type="InterPro" id="IPR003601">
    <property type="entry name" value="Topo_IA_2"/>
</dbReference>
<dbReference type="SMART" id="SM00437">
    <property type="entry name" value="TOP1Ac"/>
    <property type="match status" value="1"/>
</dbReference>
<dbReference type="NCBIfam" id="TIGR01056">
    <property type="entry name" value="topB"/>
    <property type="match status" value="1"/>
</dbReference>
<keyword evidence="8" id="KW-0413">Isomerase</keyword>
<evidence type="ECO:0000256" key="10">
    <source>
        <dbReference type="ARBA" id="ARBA00031985"/>
    </source>
</evidence>